<reference evidence="3" key="1">
    <citation type="submission" date="2020-12" db="EMBL/GenBank/DDBJ databases">
        <title>Hymenobacter sp.</title>
        <authorList>
            <person name="Kim M.K."/>
        </authorList>
    </citation>
    <scope>NUCLEOTIDE SEQUENCE [LARGE SCALE GENOMIC DNA]</scope>
    <source>
        <strain evidence="3">BT325</strain>
    </source>
</reference>
<name>A0ABS0XZA6_9HYPH</name>
<dbReference type="RefSeq" id="WP_199048212.1">
    <property type="nucleotide sequence ID" value="NZ_JAELXT010000006.1"/>
</dbReference>
<evidence type="ECO:0000256" key="1">
    <source>
        <dbReference type="SAM" id="Coils"/>
    </source>
</evidence>
<dbReference type="EMBL" id="JAELXT010000006">
    <property type="protein sequence ID" value="MBJ6125394.1"/>
    <property type="molecule type" value="Genomic_DNA"/>
</dbReference>
<dbReference type="Proteomes" id="UP000620670">
    <property type="component" value="Unassembled WGS sequence"/>
</dbReference>
<evidence type="ECO:0000313" key="3">
    <source>
        <dbReference type="Proteomes" id="UP000620670"/>
    </source>
</evidence>
<keyword evidence="3" id="KW-1185">Reference proteome</keyword>
<comment type="caution">
    <text evidence="2">The sequence shown here is derived from an EMBL/GenBank/DDBJ whole genome shotgun (WGS) entry which is preliminary data.</text>
</comment>
<gene>
    <name evidence="2" type="ORF">JAO75_08215</name>
</gene>
<evidence type="ECO:0000313" key="2">
    <source>
        <dbReference type="EMBL" id="MBJ6125394.1"/>
    </source>
</evidence>
<accession>A0ABS0XZA6</accession>
<sequence length="72" mass="8408">MRAKIQKDLATKKARLRTEIKALNRLYREHKTLNPEARFKGISEKASKLMADSTKAILKQTASRQPTERERR</sequence>
<feature type="coiled-coil region" evidence="1">
    <location>
        <begin position="6"/>
        <end position="33"/>
    </location>
</feature>
<protein>
    <submittedName>
        <fullName evidence="2">Uncharacterized protein</fullName>
    </submittedName>
</protein>
<organism evidence="2 3">
    <name type="scientific">Microvirga splendida</name>
    <dbReference type="NCBI Taxonomy" id="2795727"/>
    <lineage>
        <taxon>Bacteria</taxon>
        <taxon>Pseudomonadati</taxon>
        <taxon>Pseudomonadota</taxon>
        <taxon>Alphaproteobacteria</taxon>
        <taxon>Hyphomicrobiales</taxon>
        <taxon>Methylobacteriaceae</taxon>
        <taxon>Microvirga</taxon>
    </lineage>
</organism>
<proteinExistence type="predicted"/>
<keyword evidence="1" id="KW-0175">Coiled coil</keyword>